<gene>
    <name evidence="1" type="ORF">SMN809_LOCUS31065</name>
</gene>
<dbReference type="InterPro" id="IPR015915">
    <property type="entry name" value="Kelch-typ_b-propeller"/>
</dbReference>
<evidence type="ECO:0000313" key="1">
    <source>
        <dbReference type="EMBL" id="CAF4414805.1"/>
    </source>
</evidence>
<proteinExistence type="predicted"/>
<dbReference type="InterPro" id="IPR037293">
    <property type="entry name" value="Gal_Oxidase_central_sf"/>
</dbReference>
<reference evidence="1" key="1">
    <citation type="submission" date="2021-02" db="EMBL/GenBank/DDBJ databases">
        <authorList>
            <person name="Nowell W R."/>
        </authorList>
    </citation>
    <scope>NUCLEOTIDE SEQUENCE</scope>
</reference>
<evidence type="ECO:0000313" key="2">
    <source>
        <dbReference type="Proteomes" id="UP000676336"/>
    </source>
</evidence>
<dbReference type="Gene3D" id="2.130.10.80">
    <property type="entry name" value="Galactose oxidase/kelch, beta-propeller"/>
    <property type="match status" value="1"/>
</dbReference>
<comment type="caution">
    <text evidence="1">The sequence shown here is derived from an EMBL/GenBank/DDBJ whole genome shotgun (WGS) entry which is preliminary data.</text>
</comment>
<name>A0A8S2WA49_9BILA</name>
<protein>
    <submittedName>
        <fullName evidence="1">Uncharacterized protein</fullName>
    </submittedName>
</protein>
<dbReference type="SUPFAM" id="SSF117281">
    <property type="entry name" value="Kelch motif"/>
    <property type="match status" value="1"/>
</dbReference>
<feature type="non-terminal residue" evidence="1">
    <location>
        <position position="86"/>
    </location>
</feature>
<accession>A0A8S2WA49</accession>
<dbReference type="Proteomes" id="UP000676336">
    <property type="component" value="Unassembled WGS sequence"/>
</dbReference>
<dbReference type="AlphaFoldDB" id="A0A8S2WA49"/>
<dbReference type="EMBL" id="CAJOBI010060892">
    <property type="protein sequence ID" value="CAF4414805.1"/>
    <property type="molecule type" value="Genomic_DNA"/>
</dbReference>
<organism evidence="1 2">
    <name type="scientific">Rotaria magnacalcarata</name>
    <dbReference type="NCBI Taxonomy" id="392030"/>
    <lineage>
        <taxon>Eukaryota</taxon>
        <taxon>Metazoa</taxon>
        <taxon>Spiralia</taxon>
        <taxon>Gnathifera</taxon>
        <taxon>Rotifera</taxon>
        <taxon>Eurotatoria</taxon>
        <taxon>Bdelloidea</taxon>
        <taxon>Philodinida</taxon>
        <taxon>Philodinidae</taxon>
        <taxon>Rotaria</taxon>
    </lineage>
</organism>
<sequence length="86" mass="9187">MSTPRFQHIAALLPSGKILVAGGISAPFSEAYDPTSHTWTPVTKFPTFVLQNTATLLSSDKVLVTGGFNGWDQLSSCAIYNTPTNT</sequence>